<proteinExistence type="predicted"/>
<evidence type="ECO:0000313" key="2">
    <source>
        <dbReference type="Proteomes" id="UP000269001"/>
    </source>
</evidence>
<comment type="caution">
    <text evidence="1">The sequence shown here is derived from an EMBL/GenBank/DDBJ whole genome shotgun (WGS) entry which is preliminary data.</text>
</comment>
<evidence type="ECO:0000313" key="1">
    <source>
        <dbReference type="EMBL" id="RKG31994.1"/>
    </source>
</evidence>
<dbReference type="AlphaFoldDB" id="A0A3A8EPU1"/>
<dbReference type="SUPFAM" id="SSF56112">
    <property type="entry name" value="Protein kinase-like (PK-like)"/>
    <property type="match status" value="1"/>
</dbReference>
<dbReference type="EMBL" id="RAXU01000017">
    <property type="protein sequence ID" value="RKG31994.1"/>
    <property type="molecule type" value="Genomic_DNA"/>
</dbReference>
<dbReference type="RefSeq" id="WP_120370835.1">
    <property type="nucleotide sequence ID" value="NZ_RAXU01000017.1"/>
</dbReference>
<keyword evidence="2" id="KW-1185">Reference proteome</keyword>
<reference evidence="1 2" key="1">
    <citation type="submission" date="2018-09" db="EMBL/GenBank/DDBJ databases">
        <title>The draft genome of Acinetobacter spp. strains.</title>
        <authorList>
            <person name="Qin J."/>
            <person name="Feng Y."/>
            <person name="Zong Z."/>
        </authorList>
    </citation>
    <scope>NUCLEOTIDE SEQUENCE [LARGE SCALE GENOMIC DNA]</scope>
    <source>
        <strain evidence="1 2">WCHAc060096</strain>
    </source>
</reference>
<dbReference type="Proteomes" id="UP000269001">
    <property type="component" value="Unassembled WGS sequence"/>
</dbReference>
<keyword evidence="1" id="KW-0418">Kinase</keyword>
<keyword evidence="1" id="KW-0808">Transferase</keyword>
<sequence length="267" mass="30907">MSNFTELLHASLDQQNESIQSYEFEHVKVWLKKASTRHSIWIYTPLKWLARLLHIEALTPIPNYGGKKAIQCEYRRITSLAKLGVSTPKVLALCDNGILLQDAANGGQHVIQLDHALAQADGTEQRLKLYTDAMTEIQTLHHKGAYLSEAFVRNILVDAHHHFTFIDFETDPGEILNLKNCQIRDWLCFIFSSSYRFKLEEIEQASTIFYDALNKNKKVLREICKIGHKLQWILHFKPEKLGNDGKRIQKCMLFLKKLEQHEPLPMI</sequence>
<keyword evidence="1" id="KW-0723">Serine/threonine-protein kinase</keyword>
<accession>A0A3A8EPU1</accession>
<dbReference type="InterPro" id="IPR011009">
    <property type="entry name" value="Kinase-like_dom_sf"/>
</dbReference>
<protein>
    <submittedName>
        <fullName evidence="1">Serine/threonine protein kinase</fullName>
    </submittedName>
</protein>
<dbReference type="GO" id="GO:0004674">
    <property type="term" value="F:protein serine/threonine kinase activity"/>
    <property type="evidence" value="ECO:0007669"/>
    <property type="project" value="UniProtKB-KW"/>
</dbReference>
<organism evidence="1 2">
    <name type="scientific">Acinetobacter guerrae</name>
    <dbReference type="NCBI Taxonomy" id="1843371"/>
    <lineage>
        <taxon>Bacteria</taxon>
        <taxon>Pseudomonadati</taxon>
        <taxon>Pseudomonadota</taxon>
        <taxon>Gammaproteobacteria</taxon>
        <taxon>Moraxellales</taxon>
        <taxon>Moraxellaceae</taxon>
        <taxon>Acinetobacter</taxon>
    </lineage>
</organism>
<gene>
    <name evidence="1" type="ORF">D7V21_12700</name>
</gene>
<name>A0A3A8EPU1_9GAMM</name>